<sequence>MNEDDFSQHLLAWFDSYGRKDLPWQQNPTLYRIWISEIMLQQTQVATVIPYYQRFIKRFPDLPALACASVDEVLGLWTGLGYYARARRLHQAARIVWETHEGKLPTTLEALMELPGIGRSTGGAMLALALDQRHPILDGNVKRVLIRQEAIEHWPGQPKVEKQLWQRATTLLPQTRLADYTQAIMDLGATVCTRYRPRCPSCPVKETCQAHLQANPEAYPQPRPRKRLPLRTTCMLILLNDQGEVLLERRPPTGIWGGLWSFPECPSQTEAAPWCQEQLGWPLGEVQNWPSLRHHFTHFTLDIQPVVARIRGESRQVMEPNGRVWYKMEPLYKRGLPAPILRLLKRLREQSKGE</sequence>
<dbReference type="EMBL" id="CP002086">
    <property type="protein sequence ID" value="ADJ28932.1"/>
    <property type="molecule type" value="Genomic_DNA"/>
</dbReference>
<dbReference type="eggNOG" id="COG1194">
    <property type="taxonomic scope" value="Bacteria"/>
</dbReference>
<dbReference type="Gene3D" id="1.10.340.30">
    <property type="entry name" value="Hypothetical protein, domain 2"/>
    <property type="match status" value="1"/>
</dbReference>
<evidence type="ECO:0000259" key="15">
    <source>
        <dbReference type="SMART" id="SM00478"/>
    </source>
</evidence>
<dbReference type="GO" id="GO:0034039">
    <property type="term" value="F:8-oxo-7,8-dihydroguanine DNA N-glycosylase activity"/>
    <property type="evidence" value="ECO:0007669"/>
    <property type="project" value="TreeGrafter"/>
</dbReference>
<evidence type="ECO:0000256" key="9">
    <source>
        <dbReference type="ARBA" id="ARBA00022801"/>
    </source>
</evidence>
<keyword evidence="11" id="KW-0411">Iron-sulfur</keyword>
<dbReference type="SMART" id="SM00478">
    <property type="entry name" value="ENDO3c"/>
    <property type="match status" value="1"/>
</dbReference>
<dbReference type="GO" id="GO:0000701">
    <property type="term" value="F:purine-specific mismatch base pair DNA N-glycosylase activity"/>
    <property type="evidence" value="ECO:0007669"/>
    <property type="project" value="UniProtKB-EC"/>
</dbReference>
<dbReference type="CDD" id="cd03431">
    <property type="entry name" value="NUDIX_DNA_Glycosylase_C-MutY"/>
    <property type="match status" value="1"/>
</dbReference>
<dbReference type="GO" id="GO:0006298">
    <property type="term" value="P:mismatch repair"/>
    <property type="evidence" value="ECO:0007669"/>
    <property type="project" value="TreeGrafter"/>
</dbReference>
<evidence type="ECO:0000313" key="17">
    <source>
        <dbReference type="Proteomes" id="UP000000393"/>
    </source>
</evidence>
<evidence type="ECO:0000256" key="3">
    <source>
        <dbReference type="ARBA" id="ARBA00008343"/>
    </source>
</evidence>
<dbReference type="InterPro" id="IPR004036">
    <property type="entry name" value="Endonuclease-III-like_CS2"/>
</dbReference>
<evidence type="ECO:0000256" key="13">
    <source>
        <dbReference type="ARBA" id="ARBA00023295"/>
    </source>
</evidence>
<evidence type="ECO:0000256" key="1">
    <source>
        <dbReference type="ARBA" id="ARBA00000843"/>
    </source>
</evidence>
<keyword evidence="8 14" id="KW-0227">DNA damage</keyword>
<evidence type="ECO:0000256" key="5">
    <source>
        <dbReference type="ARBA" id="ARBA00022023"/>
    </source>
</evidence>
<dbReference type="Proteomes" id="UP000000393">
    <property type="component" value="Chromosome"/>
</dbReference>
<dbReference type="InterPro" id="IPR044298">
    <property type="entry name" value="MIG/MutY"/>
</dbReference>
<dbReference type="Pfam" id="PF00730">
    <property type="entry name" value="HhH-GPD"/>
    <property type="match status" value="1"/>
</dbReference>
<dbReference type="NCBIfam" id="TIGR01084">
    <property type="entry name" value="mutY"/>
    <property type="match status" value="1"/>
</dbReference>
<keyword evidence="7" id="KW-0479">Metal-binding</keyword>
<keyword evidence="9" id="KW-0378">Hydrolase</keyword>
<dbReference type="InterPro" id="IPR005760">
    <property type="entry name" value="A/G_AdeGlyc_MutY"/>
</dbReference>
<evidence type="ECO:0000256" key="2">
    <source>
        <dbReference type="ARBA" id="ARBA00002933"/>
    </source>
</evidence>
<name>D8K7Q5_NITWC</name>
<dbReference type="EC" id="3.2.2.31" evidence="4 14"/>
<dbReference type="STRING" id="105559.Nwat_2099"/>
<comment type="similarity">
    <text evidence="3 14">Belongs to the Nth/MutY family.</text>
</comment>
<gene>
    <name evidence="16" type="ordered locus">Nwat_2099</name>
</gene>
<evidence type="ECO:0000256" key="7">
    <source>
        <dbReference type="ARBA" id="ARBA00022723"/>
    </source>
</evidence>
<feature type="domain" description="HhH-GPD" evidence="15">
    <location>
        <begin position="39"/>
        <end position="190"/>
    </location>
</feature>
<dbReference type="FunFam" id="1.10.1670.10:FF:000002">
    <property type="entry name" value="Adenine DNA glycosylase"/>
    <property type="match status" value="1"/>
</dbReference>
<comment type="function">
    <text evidence="2">Adenine glycosylase active on G-A mispairs. MutY also corrects error-prone DNA synthesis past GO lesions which are due to the oxidatively damaged form of guanine: 7,8-dihydro-8-oxoguanine (8-oxo-dGTP).</text>
</comment>
<evidence type="ECO:0000256" key="6">
    <source>
        <dbReference type="ARBA" id="ARBA00022485"/>
    </source>
</evidence>
<dbReference type="PANTHER" id="PTHR42944:SF1">
    <property type="entry name" value="ADENINE DNA GLYCOSYLASE"/>
    <property type="match status" value="1"/>
</dbReference>
<dbReference type="RefSeq" id="WP_013221021.1">
    <property type="nucleotide sequence ID" value="NC_014315.1"/>
</dbReference>
<dbReference type="Gene3D" id="1.10.1670.10">
    <property type="entry name" value="Helix-hairpin-Helix base-excision DNA repair enzymes (C-terminal)"/>
    <property type="match status" value="1"/>
</dbReference>
<dbReference type="SUPFAM" id="SSF55811">
    <property type="entry name" value="Nudix"/>
    <property type="match status" value="1"/>
</dbReference>
<dbReference type="InterPro" id="IPR011257">
    <property type="entry name" value="DNA_glycosylase"/>
</dbReference>
<organism evidence="16 17">
    <name type="scientific">Nitrosococcus watsoni (strain C-113)</name>
    <dbReference type="NCBI Taxonomy" id="105559"/>
    <lineage>
        <taxon>Bacteria</taxon>
        <taxon>Pseudomonadati</taxon>
        <taxon>Pseudomonadota</taxon>
        <taxon>Gammaproteobacteria</taxon>
        <taxon>Chromatiales</taxon>
        <taxon>Chromatiaceae</taxon>
        <taxon>Nitrosococcus</taxon>
    </lineage>
</organism>
<evidence type="ECO:0000256" key="4">
    <source>
        <dbReference type="ARBA" id="ARBA00012045"/>
    </source>
</evidence>
<dbReference type="Pfam" id="PF14815">
    <property type="entry name" value="NUDIX_4"/>
    <property type="match status" value="1"/>
</dbReference>
<evidence type="ECO:0000256" key="12">
    <source>
        <dbReference type="ARBA" id="ARBA00023204"/>
    </source>
</evidence>
<keyword evidence="6" id="KW-0004">4Fe-4S</keyword>
<proteinExistence type="inferred from homology"/>
<dbReference type="GO" id="GO:0035485">
    <property type="term" value="F:adenine/guanine mispair binding"/>
    <property type="evidence" value="ECO:0007669"/>
    <property type="project" value="TreeGrafter"/>
</dbReference>
<evidence type="ECO:0000256" key="8">
    <source>
        <dbReference type="ARBA" id="ARBA00022763"/>
    </source>
</evidence>
<evidence type="ECO:0000313" key="16">
    <source>
        <dbReference type="EMBL" id="ADJ28932.1"/>
    </source>
</evidence>
<reference evidence="16 17" key="1">
    <citation type="submission" date="2010-06" db="EMBL/GenBank/DDBJ databases">
        <title>Complete sequence of chromosome of Nitrosococcus watsoni C-113.</title>
        <authorList>
            <consortium name="US DOE Joint Genome Institute"/>
            <person name="Lucas S."/>
            <person name="Copeland A."/>
            <person name="Lapidus A."/>
            <person name="Cheng J.-F."/>
            <person name="Bruce D."/>
            <person name="Goodwin L."/>
            <person name="Pitluck S."/>
            <person name="Malfatti S.A."/>
            <person name="Chain P.S.G."/>
            <person name="Land M."/>
            <person name="Hauser L."/>
            <person name="Kyrpides N."/>
            <person name="Ivanova N."/>
            <person name="Cambell M.A."/>
            <person name="Heidelberg J.F."/>
            <person name="Klotz M.G."/>
            <person name="Woyke T."/>
        </authorList>
    </citation>
    <scope>NUCLEOTIDE SEQUENCE [LARGE SCALE GENOMIC DNA]</scope>
    <source>
        <strain evidence="16 17">C-113</strain>
    </source>
</reference>
<dbReference type="InterPro" id="IPR029119">
    <property type="entry name" value="MutY_C"/>
</dbReference>
<dbReference type="PROSITE" id="PS01155">
    <property type="entry name" value="ENDONUCLEASE_III_2"/>
    <property type="match status" value="1"/>
</dbReference>
<dbReference type="FunFam" id="1.10.340.30:FF:000002">
    <property type="entry name" value="Adenine DNA glycosylase"/>
    <property type="match status" value="1"/>
</dbReference>
<dbReference type="GO" id="GO:0051539">
    <property type="term" value="F:4 iron, 4 sulfur cluster binding"/>
    <property type="evidence" value="ECO:0007669"/>
    <property type="project" value="UniProtKB-UniRule"/>
</dbReference>
<keyword evidence="13 14" id="KW-0326">Glycosidase</keyword>
<evidence type="ECO:0000256" key="14">
    <source>
        <dbReference type="RuleBase" id="RU365096"/>
    </source>
</evidence>
<comment type="cofactor">
    <cofactor evidence="14">
        <name>[4Fe-4S] cluster</name>
        <dbReference type="ChEBI" id="CHEBI:49883"/>
    </cofactor>
    <text evidence="14">Binds 1 [4Fe-4S] cluster.</text>
</comment>
<dbReference type="GO" id="GO:0006284">
    <property type="term" value="P:base-excision repair"/>
    <property type="evidence" value="ECO:0007669"/>
    <property type="project" value="UniProtKB-UniRule"/>
</dbReference>
<dbReference type="CDD" id="cd00056">
    <property type="entry name" value="ENDO3c"/>
    <property type="match status" value="1"/>
</dbReference>
<dbReference type="Gene3D" id="3.90.79.10">
    <property type="entry name" value="Nucleoside Triphosphate Pyrophosphohydrolase"/>
    <property type="match status" value="1"/>
</dbReference>
<dbReference type="OrthoDB" id="9802365at2"/>
<dbReference type="InterPro" id="IPR023170">
    <property type="entry name" value="HhH_base_excis_C"/>
</dbReference>
<dbReference type="PROSITE" id="PS00764">
    <property type="entry name" value="ENDONUCLEASE_III_1"/>
    <property type="match status" value="1"/>
</dbReference>
<keyword evidence="12" id="KW-0234">DNA repair</keyword>
<dbReference type="GO" id="GO:0046872">
    <property type="term" value="F:metal ion binding"/>
    <property type="evidence" value="ECO:0007669"/>
    <property type="project" value="UniProtKB-UniRule"/>
</dbReference>
<keyword evidence="10 14" id="KW-0408">Iron</keyword>
<evidence type="ECO:0000256" key="11">
    <source>
        <dbReference type="ARBA" id="ARBA00023014"/>
    </source>
</evidence>
<dbReference type="AlphaFoldDB" id="D8K7Q5"/>
<dbReference type="PANTHER" id="PTHR42944">
    <property type="entry name" value="ADENINE DNA GLYCOSYLASE"/>
    <property type="match status" value="1"/>
</dbReference>
<accession>D8K7Q5</accession>
<dbReference type="HOGENOM" id="CLU_012862_0_2_6"/>
<protein>
    <recommendedName>
        <fullName evidence="5 14">Adenine DNA glycosylase</fullName>
        <ecNumber evidence="4 14">3.2.2.31</ecNumber>
    </recommendedName>
</protein>
<dbReference type="KEGG" id="nwa:Nwat_2099"/>
<dbReference type="GO" id="GO:0032357">
    <property type="term" value="F:oxidized purine DNA binding"/>
    <property type="evidence" value="ECO:0007669"/>
    <property type="project" value="TreeGrafter"/>
</dbReference>
<keyword evidence="17" id="KW-1185">Reference proteome</keyword>
<comment type="catalytic activity">
    <reaction evidence="1 14">
        <text>Hydrolyzes free adenine bases from 7,8-dihydro-8-oxoguanine:adenine mismatched double-stranded DNA, leaving an apurinic site.</text>
        <dbReference type="EC" id="3.2.2.31"/>
    </reaction>
</comment>
<evidence type="ECO:0000256" key="10">
    <source>
        <dbReference type="ARBA" id="ARBA00023004"/>
    </source>
</evidence>
<dbReference type="SUPFAM" id="SSF48150">
    <property type="entry name" value="DNA-glycosylase"/>
    <property type="match status" value="1"/>
</dbReference>
<dbReference type="InterPro" id="IPR003265">
    <property type="entry name" value="HhH-GPD_domain"/>
</dbReference>
<dbReference type="InterPro" id="IPR015797">
    <property type="entry name" value="NUDIX_hydrolase-like_dom_sf"/>
</dbReference>
<dbReference type="InterPro" id="IPR004035">
    <property type="entry name" value="Endouclease-III_FeS-bd_BS"/>
</dbReference>